<dbReference type="PRINTS" id="PR00377">
    <property type="entry name" value="IMPHPHTASES"/>
</dbReference>
<evidence type="ECO:0000256" key="7">
    <source>
        <dbReference type="PIRSR" id="PIRSR600760-2"/>
    </source>
</evidence>
<reference evidence="9 10" key="1">
    <citation type="submission" date="2020-08" db="EMBL/GenBank/DDBJ databases">
        <title>Genomic Encyclopedia of Type Strains, Phase IV (KMG-IV): sequencing the most valuable type-strain genomes for metagenomic binning, comparative biology and taxonomic classification.</title>
        <authorList>
            <person name="Goeker M."/>
        </authorList>
    </citation>
    <scope>NUCLEOTIDE SEQUENCE [LARGE SCALE GENOMIC DNA]</scope>
    <source>
        <strain evidence="9 10">DSM 21769</strain>
    </source>
</reference>
<dbReference type="InterPro" id="IPR000760">
    <property type="entry name" value="Inositol_monophosphatase-like"/>
</dbReference>
<dbReference type="GO" id="GO:0046872">
    <property type="term" value="F:metal ion binding"/>
    <property type="evidence" value="ECO:0007669"/>
    <property type="project" value="UniProtKB-KW"/>
</dbReference>
<feature type="binding site" evidence="7">
    <location>
        <position position="86"/>
    </location>
    <ligand>
        <name>Mg(2+)</name>
        <dbReference type="ChEBI" id="CHEBI:18420"/>
        <label>1</label>
        <note>catalytic</note>
    </ligand>
</feature>
<evidence type="ECO:0000256" key="5">
    <source>
        <dbReference type="ARBA" id="ARBA00022801"/>
    </source>
</evidence>
<dbReference type="InterPro" id="IPR033942">
    <property type="entry name" value="IMPase"/>
</dbReference>
<evidence type="ECO:0000256" key="1">
    <source>
        <dbReference type="ARBA" id="ARBA00001033"/>
    </source>
</evidence>
<gene>
    <name evidence="9" type="ORF">HNR44_001385</name>
</gene>
<dbReference type="GO" id="GO:0008934">
    <property type="term" value="F:inositol monophosphate 1-phosphatase activity"/>
    <property type="evidence" value="ECO:0007669"/>
    <property type="project" value="InterPro"/>
</dbReference>
<comment type="similarity">
    <text evidence="3 8">Belongs to the inositol monophosphatase superfamily.</text>
</comment>
<dbReference type="GO" id="GO:0007165">
    <property type="term" value="P:signal transduction"/>
    <property type="evidence" value="ECO:0007669"/>
    <property type="project" value="TreeGrafter"/>
</dbReference>
<dbReference type="CDD" id="cd01639">
    <property type="entry name" value="IMPase"/>
    <property type="match status" value="1"/>
</dbReference>
<dbReference type="Proteomes" id="UP000568839">
    <property type="component" value="Unassembled WGS sequence"/>
</dbReference>
<keyword evidence="5 8" id="KW-0378">Hydrolase</keyword>
<name>A0A841PQH4_9BACL</name>
<dbReference type="EC" id="3.1.3.25" evidence="8"/>
<dbReference type="SUPFAM" id="SSF56655">
    <property type="entry name" value="Carbohydrate phosphatase"/>
    <property type="match status" value="1"/>
</dbReference>
<dbReference type="Pfam" id="PF00459">
    <property type="entry name" value="Inositol_P"/>
    <property type="match status" value="1"/>
</dbReference>
<dbReference type="EMBL" id="JACHHJ010000001">
    <property type="protein sequence ID" value="MBB6449436.1"/>
    <property type="molecule type" value="Genomic_DNA"/>
</dbReference>
<evidence type="ECO:0000256" key="2">
    <source>
        <dbReference type="ARBA" id="ARBA00001946"/>
    </source>
</evidence>
<accession>A0A841PQH4</accession>
<dbReference type="GO" id="GO:0006020">
    <property type="term" value="P:inositol metabolic process"/>
    <property type="evidence" value="ECO:0007669"/>
    <property type="project" value="TreeGrafter"/>
</dbReference>
<dbReference type="Gene3D" id="3.40.190.80">
    <property type="match status" value="1"/>
</dbReference>
<dbReference type="RefSeq" id="WP_184403320.1">
    <property type="nucleotide sequence ID" value="NZ_JACHHJ010000001.1"/>
</dbReference>
<feature type="binding site" evidence="7">
    <location>
        <position position="214"/>
    </location>
    <ligand>
        <name>Mg(2+)</name>
        <dbReference type="ChEBI" id="CHEBI:18420"/>
        <label>1</label>
        <note>catalytic</note>
    </ligand>
</feature>
<evidence type="ECO:0000313" key="10">
    <source>
        <dbReference type="Proteomes" id="UP000568839"/>
    </source>
</evidence>
<proteinExistence type="inferred from homology"/>
<evidence type="ECO:0000256" key="3">
    <source>
        <dbReference type="ARBA" id="ARBA00009759"/>
    </source>
</evidence>
<keyword evidence="4 7" id="KW-0479">Metal-binding</keyword>
<evidence type="ECO:0000256" key="6">
    <source>
        <dbReference type="ARBA" id="ARBA00022842"/>
    </source>
</evidence>
<protein>
    <recommendedName>
        <fullName evidence="8">Inositol-1-monophosphatase</fullName>
        <ecNumber evidence="8">3.1.3.25</ecNumber>
    </recommendedName>
</protein>
<organism evidence="9 10">
    <name type="scientific">Geomicrobium halophilum</name>
    <dbReference type="NCBI Taxonomy" id="549000"/>
    <lineage>
        <taxon>Bacteria</taxon>
        <taxon>Bacillati</taxon>
        <taxon>Bacillota</taxon>
        <taxon>Bacilli</taxon>
        <taxon>Bacillales</taxon>
        <taxon>Geomicrobium</taxon>
    </lineage>
</organism>
<dbReference type="PROSITE" id="PS00629">
    <property type="entry name" value="IMP_1"/>
    <property type="match status" value="1"/>
</dbReference>
<feature type="binding site" evidence="7">
    <location>
        <position position="68"/>
    </location>
    <ligand>
        <name>Mg(2+)</name>
        <dbReference type="ChEBI" id="CHEBI:18420"/>
        <label>1</label>
        <note>catalytic</note>
    </ligand>
</feature>
<dbReference type="PANTHER" id="PTHR20854:SF4">
    <property type="entry name" value="INOSITOL-1-MONOPHOSPHATASE-RELATED"/>
    <property type="match status" value="1"/>
</dbReference>
<comment type="caution">
    <text evidence="9">The sequence shown here is derived from an EMBL/GenBank/DDBJ whole genome shotgun (WGS) entry which is preliminary data.</text>
</comment>
<comment type="cofactor">
    <cofactor evidence="2 7 8">
        <name>Mg(2+)</name>
        <dbReference type="ChEBI" id="CHEBI:18420"/>
    </cofactor>
</comment>
<dbReference type="InterPro" id="IPR020583">
    <property type="entry name" value="Inositol_monoP_metal-BS"/>
</dbReference>
<dbReference type="Gene3D" id="3.30.540.10">
    <property type="entry name" value="Fructose-1,6-Bisphosphatase, subunit A, domain 1"/>
    <property type="match status" value="1"/>
</dbReference>
<feature type="binding site" evidence="7">
    <location>
        <position position="89"/>
    </location>
    <ligand>
        <name>Mg(2+)</name>
        <dbReference type="ChEBI" id="CHEBI:18420"/>
        <label>1</label>
        <note>catalytic</note>
    </ligand>
</feature>
<dbReference type="PANTHER" id="PTHR20854">
    <property type="entry name" value="INOSITOL MONOPHOSPHATASE"/>
    <property type="match status" value="1"/>
</dbReference>
<dbReference type="GO" id="GO:0046854">
    <property type="term" value="P:phosphatidylinositol phosphate biosynthetic process"/>
    <property type="evidence" value="ECO:0007669"/>
    <property type="project" value="InterPro"/>
</dbReference>
<comment type="catalytic activity">
    <reaction evidence="1 8">
        <text>a myo-inositol phosphate + H2O = myo-inositol + phosphate</text>
        <dbReference type="Rhea" id="RHEA:24056"/>
        <dbReference type="ChEBI" id="CHEBI:15377"/>
        <dbReference type="ChEBI" id="CHEBI:17268"/>
        <dbReference type="ChEBI" id="CHEBI:43474"/>
        <dbReference type="ChEBI" id="CHEBI:84139"/>
        <dbReference type="EC" id="3.1.3.25"/>
    </reaction>
</comment>
<keyword evidence="10" id="KW-1185">Reference proteome</keyword>
<dbReference type="FunFam" id="3.30.540.10:FF:000003">
    <property type="entry name" value="Inositol-1-monophosphatase"/>
    <property type="match status" value="1"/>
</dbReference>
<dbReference type="AlphaFoldDB" id="A0A841PQH4"/>
<sequence>MDWTALKDQAIAFISEAAHRLYDPALRNLDIDTKEDADDLVTANDFAVQHFLSDKIKQAYPSHFVIGEEGEQYKNIPDHTITWIIDPIDGTTNYVHQYMNFAISIGIYYKGEGKVGIIYDVMADEMFTAVKGEGAYLNGKKLYPRKSIDFSRAIIGFNARWLVGSAGPKTKEVFAGMVRDVRATRSYGSASLELAYVAAGRLDAYVSMRLAPWDYAAAAIMISEAGGECTPLFDGDELFTESCSVLAGEKHVHEEMFARCNGQ</sequence>
<evidence type="ECO:0000256" key="4">
    <source>
        <dbReference type="ARBA" id="ARBA00022723"/>
    </source>
</evidence>
<feature type="binding site" evidence="7">
    <location>
        <position position="88"/>
    </location>
    <ligand>
        <name>Mg(2+)</name>
        <dbReference type="ChEBI" id="CHEBI:18420"/>
        <label>1</label>
        <note>catalytic</note>
    </ligand>
</feature>
<dbReference type="PROSITE" id="PS00630">
    <property type="entry name" value="IMP_2"/>
    <property type="match status" value="1"/>
</dbReference>
<evidence type="ECO:0000313" key="9">
    <source>
        <dbReference type="EMBL" id="MBB6449436.1"/>
    </source>
</evidence>
<evidence type="ECO:0000256" key="8">
    <source>
        <dbReference type="RuleBase" id="RU364068"/>
    </source>
</evidence>
<dbReference type="InterPro" id="IPR020550">
    <property type="entry name" value="Inositol_monophosphatase_CS"/>
</dbReference>
<keyword evidence="6 7" id="KW-0460">Magnesium</keyword>